<dbReference type="OrthoDB" id="10379347at2759"/>
<dbReference type="Proteomes" id="UP000030762">
    <property type="component" value="Unassembled WGS sequence"/>
</dbReference>
<dbReference type="EMBL" id="JH767203">
    <property type="protein sequence ID" value="EQC27728.1"/>
    <property type="molecule type" value="Genomic_DNA"/>
</dbReference>
<organism evidence="1 2">
    <name type="scientific">Saprolegnia diclina (strain VS20)</name>
    <dbReference type="NCBI Taxonomy" id="1156394"/>
    <lineage>
        <taxon>Eukaryota</taxon>
        <taxon>Sar</taxon>
        <taxon>Stramenopiles</taxon>
        <taxon>Oomycota</taxon>
        <taxon>Saprolegniomycetes</taxon>
        <taxon>Saprolegniales</taxon>
        <taxon>Saprolegniaceae</taxon>
        <taxon>Saprolegnia</taxon>
    </lineage>
</organism>
<dbReference type="InterPro" id="IPR032675">
    <property type="entry name" value="LRR_dom_sf"/>
</dbReference>
<proteinExistence type="predicted"/>
<protein>
    <submittedName>
        <fullName evidence="1">Uncharacterized protein</fullName>
    </submittedName>
</protein>
<name>T0R6P2_SAPDV</name>
<evidence type="ECO:0000313" key="1">
    <source>
        <dbReference type="EMBL" id="EQC27728.1"/>
    </source>
</evidence>
<sequence>MRWRRTRSTTSGVLLPEITEAIADLLSSSDDFTALLAALPEEAKTPALAAVSRLSTSPSMTVAWPSITVRSPKLDSATIQDLADATALGPRIVIDYPITTRNDLGAVADIAANITSLTFNLTGAGKAALSFFRSTIASCMHLESLELTDASGGRGLIALNGDFFELAHLTSLALRGSGPWDGTPLPADVCERLTHWLQTAPAVSLKLIDLGFAVEPGTPLCLALCDAISSSATLTTLALNQVSLFGGEFLHGRPLPKTLTSLEWDADEFAGDLHADTDEGWGNFLDALADGPQLKHLSCKKFEALLEHEELLEELEDLTSLSLHAMDVDQNSDTVPLFLQFLGNMLELNSLSLNTIGFCGKVARRLIKALRFSQSLKELKLSAIGLTDDTMSAKDLKLLLQTVPKFMCLAHLDVSEHGLDMKTFLEMLPTLNAAAQDLQTISIQGYWHQGDVEAFLDAVHQLPDRQFAIVLRPARSVNATTEARCAQLITEHGLGPRGGEQQCVLYL</sequence>
<reference evidence="1 2" key="1">
    <citation type="submission" date="2012-04" db="EMBL/GenBank/DDBJ databases">
        <title>The Genome Sequence of Saprolegnia declina VS20.</title>
        <authorList>
            <consortium name="The Broad Institute Genome Sequencing Platform"/>
            <person name="Russ C."/>
            <person name="Nusbaum C."/>
            <person name="Tyler B."/>
            <person name="van West P."/>
            <person name="Dieguez-Uribeondo J."/>
            <person name="de Bruijn I."/>
            <person name="Tripathy S."/>
            <person name="Jiang R."/>
            <person name="Young S.K."/>
            <person name="Zeng Q."/>
            <person name="Gargeya S."/>
            <person name="Fitzgerald M."/>
            <person name="Haas B."/>
            <person name="Abouelleil A."/>
            <person name="Alvarado L."/>
            <person name="Arachchi H.M."/>
            <person name="Berlin A."/>
            <person name="Chapman S.B."/>
            <person name="Goldberg J."/>
            <person name="Griggs A."/>
            <person name="Gujja S."/>
            <person name="Hansen M."/>
            <person name="Howarth C."/>
            <person name="Imamovic A."/>
            <person name="Larimer J."/>
            <person name="McCowen C."/>
            <person name="Montmayeur A."/>
            <person name="Murphy C."/>
            <person name="Neiman D."/>
            <person name="Pearson M."/>
            <person name="Priest M."/>
            <person name="Roberts A."/>
            <person name="Saif S."/>
            <person name="Shea T."/>
            <person name="Sisk P."/>
            <person name="Sykes S."/>
            <person name="Wortman J."/>
            <person name="Nusbaum C."/>
            <person name="Birren B."/>
        </authorList>
    </citation>
    <scope>NUCLEOTIDE SEQUENCE [LARGE SCALE GENOMIC DNA]</scope>
    <source>
        <strain evidence="1 2">VS20</strain>
    </source>
</reference>
<dbReference type="GeneID" id="19955206"/>
<dbReference type="Gene3D" id="3.80.10.10">
    <property type="entry name" value="Ribonuclease Inhibitor"/>
    <property type="match status" value="1"/>
</dbReference>
<keyword evidence="2" id="KW-1185">Reference proteome</keyword>
<dbReference type="OMA" id="GYWHQGD"/>
<accession>T0R6P2</accession>
<dbReference type="SUPFAM" id="SSF52047">
    <property type="entry name" value="RNI-like"/>
    <property type="match status" value="1"/>
</dbReference>
<evidence type="ECO:0000313" key="2">
    <source>
        <dbReference type="Proteomes" id="UP000030762"/>
    </source>
</evidence>
<dbReference type="AlphaFoldDB" id="T0R6P2"/>
<dbReference type="VEuPathDB" id="FungiDB:SDRG_14479"/>
<gene>
    <name evidence="1" type="ORF">SDRG_14479</name>
</gene>
<dbReference type="InParanoid" id="T0R6P2"/>
<dbReference type="RefSeq" id="XP_008618833.1">
    <property type="nucleotide sequence ID" value="XM_008620611.1"/>
</dbReference>